<reference evidence="1" key="1">
    <citation type="submission" date="2013-05" db="EMBL/GenBank/DDBJ databases">
        <authorList>
            <person name="Yim A.K.Y."/>
            <person name="Chan T.F."/>
            <person name="Ji K.M."/>
            <person name="Liu X.Y."/>
            <person name="Zhou J.W."/>
            <person name="Li R.Q."/>
            <person name="Yang K.Y."/>
            <person name="Li J."/>
            <person name="Li M."/>
            <person name="Law P.T.W."/>
            <person name="Wu Y.L."/>
            <person name="Cai Z.L."/>
            <person name="Qin H."/>
            <person name="Bao Y."/>
            <person name="Leung R.K.K."/>
            <person name="Ng P.K.S."/>
            <person name="Zou J."/>
            <person name="Zhong X.J."/>
            <person name="Ran P.X."/>
            <person name="Zhong N.S."/>
            <person name="Liu Z.G."/>
            <person name="Tsui S.K.W."/>
        </authorList>
    </citation>
    <scope>NUCLEOTIDE SEQUENCE</scope>
    <source>
        <strain evidence="1">Derf</strain>
        <tissue evidence="1">Whole organism</tissue>
    </source>
</reference>
<dbReference type="Proteomes" id="UP000790347">
    <property type="component" value="Unassembled WGS sequence"/>
</dbReference>
<keyword evidence="2" id="KW-1185">Reference proteome</keyword>
<protein>
    <submittedName>
        <fullName evidence="1">Uncharacterized protein</fullName>
    </submittedName>
</protein>
<reference evidence="1" key="2">
    <citation type="journal article" date="2022" name="Res Sq">
        <title>Comparative Genomics Reveals Insights into the Divergent Evolution of Astigmatic Mites and Household Pest Adaptations.</title>
        <authorList>
            <person name="Xiong Q."/>
            <person name="Wan A.T.-Y."/>
            <person name="Liu X.-Y."/>
            <person name="Fung C.S.-H."/>
            <person name="Xiao X."/>
            <person name="Malainual N."/>
            <person name="Hou J."/>
            <person name="Wang L."/>
            <person name="Wang M."/>
            <person name="Yang K."/>
            <person name="Cui Y."/>
            <person name="Leung E."/>
            <person name="Nong W."/>
            <person name="Shin S.-K."/>
            <person name="Au S."/>
            <person name="Jeong K.Y."/>
            <person name="Chew F.T."/>
            <person name="Hui J."/>
            <person name="Leung T.F."/>
            <person name="Tungtrongchitr A."/>
            <person name="Zhong N."/>
            <person name="Liu Z."/>
            <person name="Tsui S."/>
        </authorList>
    </citation>
    <scope>NUCLEOTIDE SEQUENCE</scope>
    <source>
        <strain evidence="1">Derf</strain>
        <tissue evidence="1">Whole organism</tissue>
    </source>
</reference>
<organism evidence="1 2">
    <name type="scientific">Dermatophagoides farinae</name>
    <name type="common">American house dust mite</name>
    <dbReference type="NCBI Taxonomy" id="6954"/>
    <lineage>
        <taxon>Eukaryota</taxon>
        <taxon>Metazoa</taxon>
        <taxon>Ecdysozoa</taxon>
        <taxon>Arthropoda</taxon>
        <taxon>Chelicerata</taxon>
        <taxon>Arachnida</taxon>
        <taxon>Acari</taxon>
        <taxon>Acariformes</taxon>
        <taxon>Sarcoptiformes</taxon>
        <taxon>Astigmata</taxon>
        <taxon>Psoroptidia</taxon>
        <taxon>Analgoidea</taxon>
        <taxon>Pyroglyphidae</taxon>
        <taxon>Dermatophagoidinae</taxon>
        <taxon>Dermatophagoides</taxon>
    </lineage>
</organism>
<gene>
    <name evidence="1" type="ORF">DERF_014892</name>
</gene>
<dbReference type="EMBL" id="ASGP02000008">
    <property type="protein sequence ID" value="KAH9494182.1"/>
    <property type="molecule type" value="Genomic_DNA"/>
</dbReference>
<evidence type="ECO:0000313" key="1">
    <source>
        <dbReference type="EMBL" id="KAH9494182.1"/>
    </source>
</evidence>
<proteinExistence type="predicted"/>
<comment type="caution">
    <text evidence="1">The sequence shown here is derived from an EMBL/GenBank/DDBJ whole genome shotgun (WGS) entry which is preliminary data.</text>
</comment>
<name>A0A922HN78_DERFA</name>
<sequence>MPLTEWLTAHALHGRIFFLWRNNTVADSGRPDFDPLLRKNELRKNYAHNFFQLPGHVEFSLSGQMTISSFVGVTTGKKQNA</sequence>
<dbReference type="AlphaFoldDB" id="A0A922HN78"/>
<accession>A0A922HN78</accession>
<evidence type="ECO:0000313" key="2">
    <source>
        <dbReference type="Proteomes" id="UP000790347"/>
    </source>
</evidence>